<keyword evidence="2 3" id="KW-0326">Glycosidase</keyword>
<evidence type="ECO:0000256" key="1">
    <source>
        <dbReference type="ARBA" id="ARBA00022801"/>
    </source>
</evidence>
<keyword evidence="7" id="KW-1185">Reference proteome</keyword>
<protein>
    <recommendedName>
        <fullName evidence="5">GH18 domain-containing protein</fullName>
    </recommendedName>
</protein>
<comment type="similarity">
    <text evidence="4">Belongs to the glycosyl hydrolase 18 family.</text>
</comment>
<dbReference type="SMART" id="SM00636">
    <property type="entry name" value="Glyco_18"/>
    <property type="match status" value="1"/>
</dbReference>
<gene>
    <name evidence="6" type="ORF">PBRA_003862</name>
</gene>
<evidence type="ECO:0000259" key="5">
    <source>
        <dbReference type="PROSITE" id="PS51910"/>
    </source>
</evidence>
<dbReference type="OrthoDB" id="73875at2759"/>
<proteinExistence type="inferred from homology"/>
<feature type="domain" description="GH18" evidence="5">
    <location>
        <begin position="55"/>
        <end position="440"/>
    </location>
</feature>
<evidence type="ECO:0000256" key="2">
    <source>
        <dbReference type="ARBA" id="ARBA00023295"/>
    </source>
</evidence>
<reference evidence="6 7" key="1">
    <citation type="submission" date="2015-02" db="EMBL/GenBank/DDBJ databases">
        <authorList>
            <person name="Chooi Y.-H."/>
        </authorList>
    </citation>
    <scope>NUCLEOTIDE SEQUENCE [LARGE SCALE GENOMIC DNA]</scope>
    <source>
        <strain evidence="6">E3</strain>
    </source>
</reference>
<sequence length="440" mass="47180">MWGARSTWCRIGIVVAAAAAAAGVVALIVLLVHAQSSTTNNAEYPQNAVNSQVNKRMIGYYAQTIGSPTNCSLGATALQPDTVPANLYTHLVYGFSPPISTTTWQLEQPHENEAARYVAFNALKAKNPNLKTMLSVGGDLPSTAPMSSMASDPGRRAIFVNSTMRFIRKYGFDGIDIDWEFPTEVARGGSPNDNNNFVALVADLRQAIEMEAVPKNSSKLLLSCIVPGGPFWGKYYNISDVISHLDWVNILGYNVLGTWMNQTEYIGHMCSAPLQNPLDRAGDSVANAIQYFVGQGKAGGADASKFNLGVSFWGIAYTLASPIAPGATSPGMNAPAFNGVQAPAKTGQCTHQPGYLAYFESQAIMQKNNLTGTLDPVSQCKYFTYDTNQWVAFEDGATLSAKIDYAMSMGIPGVSIWGLDADIPKTHTLSAAVNAHLFGH</sequence>
<dbReference type="InterPro" id="IPR011583">
    <property type="entry name" value="Chitinase_II/V-like_cat"/>
</dbReference>
<evidence type="ECO:0000313" key="6">
    <source>
        <dbReference type="EMBL" id="CEO95049.1"/>
    </source>
</evidence>
<dbReference type="Gene3D" id="3.10.50.10">
    <property type="match status" value="1"/>
</dbReference>
<dbReference type="InterPro" id="IPR001223">
    <property type="entry name" value="Glyco_hydro18_cat"/>
</dbReference>
<dbReference type="SUPFAM" id="SSF51445">
    <property type="entry name" value="(Trans)glycosidases"/>
    <property type="match status" value="1"/>
</dbReference>
<dbReference type="PROSITE" id="PS01095">
    <property type="entry name" value="GH18_1"/>
    <property type="match status" value="1"/>
</dbReference>
<dbReference type="Gene3D" id="3.20.20.80">
    <property type="entry name" value="Glycosidases"/>
    <property type="match status" value="1"/>
</dbReference>
<dbReference type="PROSITE" id="PS51910">
    <property type="entry name" value="GH18_2"/>
    <property type="match status" value="1"/>
</dbReference>
<dbReference type="GO" id="GO:0008061">
    <property type="term" value="F:chitin binding"/>
    <property type="evidence" value="ECO:0007669"/>
    <property type="project" value="InterPro"/>
</dbReference>
<dbReference type="InterPro" id="IPR029070">
    <property type="entry name" value="Chitinase_insertion_sf"/>
</dbReference>
<evidence type="ECO:0000313" key="7">
    <source>
        <dbReference type="Proteomes" id="UP000039324"/>
    </source>
</evidence>
<dbReference type="InterPro" id="IPR050314">
    <property type="entry name" value="Glycosyl_Hydrlase_18"/>
</dbReference>
<dbReference type="GO" id="GO:0004553">
    <property type="term" value="F:hydrolase activity, hydrolyzing O-glycosyl compounds"/>
    <property type="evidence" value="ECO:0007669"/>
    <property type="project" value="InterPro"/>
</dbReference>
<keyword evidence="1 3" id="KW-0378">Hydrolase</keyword>
<evidence type="ECO:0000256" key="4">
    <source>
        <dbReference type="RuleBase" id="RU004453"/>
    </source>
</evidence>
<dbReference type="STRING" id="37360.A0A0G4IIT4"/>
<accession>A0A0G4IIT4</accession>
<dbReference type="OMA" id="MGLELLW"/>
<dbReference type="EMBL" id="CDSF01000002">
    <property type="protein sequence ID" value="CEO95049.1"/>
    <property type="molecule type" value="Genomic_DNA"/>
</dbReference>
<name>A0A0G4IIT4_PLABS</name>
<dbReference type="PANTHER" id="PTHR11177">
    <property type="entry name" value="CHITINASE"/>
    <property type="match status" value="1"/>
</dbReference>
<evidence type="ECO:0000256" key="3">
    <source>
        <dbReference type="RuleBase" id="RU000489"/>
    </source>
</evidence>
<dbReference type="PANTHER" id="PTHR11177:SF317">
    <property type="entry name" value="CHITINASE 12-RELATED"/>
    <property type="match status" value="1"/>
</dbReference>
<organism evidence="6 7">
    <name type="scientific">Plasmodiophora brassicae</name>
    <name type="common">Clubroot disease agent</name>
    <dbReference type="NCBI Taxonomy" id="37360"/>
    <lineage>
        <taxon>Eukaryota</taxon>
        <taxon>Sar</taxon>
        <taxon>Rhizaria</taxon>
        <taxon>Endomyxa</taxon>
        <taxon>Phytomyxea</taxon>
        <taxon>Plasmodiophorida</taxon>
        <taxon>Plasmodiophoridae</taxon>
        <taxon>Plasmodiophora</taxon>
    </lineage>
</organism>
<dbReference type="AlphaFoldDB" id="A0A0G4IIT4"/>
<dbReference type="GO" id="GO:0005975">
    <property type="term" value="P:carbohydrate metabolic process"/>
    <property type="evidence" value="ECO:0007669"/>
    <property type="project" value="InterPro"/>
</dbReference>
<dbReference type="InterPro" id="IPR017853">
    <property type="entry name" value="GH"/>
</dbReference>
<dbReference type="Proteomes" id="UP000039324">
    <property type="component" value="Unassembled WGS sequence"/>
</dbReference>
<dbReference type="Pfam" id="PF00704">
    <property type="entry name" value="Glyco_hydro_18"/>
    <property type="match status" value="1"/>
</dbReference>
<dbReference type="SUPFAM" id="SSF54556">
    <property type="entry name" value="Chitinase insertion domain"/>
    <property type="match status" value="1"/>
</dbReference>
<dbReference type="InterPro" id="IPR001579">
    <property type="entry name" value="Glyco_hydro_18_chit_AS"/>
</dbReference>